<keyword evidence="1" id="KW-1133">Transmembrane helix</keyword>
<sequence length="233" mass="26545">MDTSFDISAYIIPALIIVGFAILIFVGFYFSAKSRILRELKKVRRKAIHSARENEYVKIVGKAKHAGEPLIAPLSNRKCVYYAVKVEEQSGKHWKTIIDDVVFQDFFISTGTESAILNLKVQKDNTKRIYLVTDHSINSGFFKKPDAEIERYLQLKGNKSTGFFGMNKTLRYKESVIELNEEIAVMGIAKWQTIDTPVDGYSDSRVLTLTGSKEQKLLVTDEPKAMKRVKRKL</sequence>
<dbReference type="Proteomes" id="UP000619238">
    <property type="component" value="Unassembled WGS sequence"/>
</dbReference>
<keyword evidence="3" id="KW-1185">Reference proteome</keyword>
<protein>
    <recommendedName>
        <fullName evidence="4">RING-type E3 ubiquitin transferase</fullName>
    </recommendedName>
</protein>
<feature type="transmembrane region" description="Helical" evidence="1">
    <location>
        <begin position="12"/>
        <end position="32"/>
    </location>
</feature>
<organism evidence="2 3">
    <name type="scientific">Kordia aestuariivivens</name>
    <dbReference type="NCBI Taxonomy" id="2759037"/>
    <lineage>
        <taxon>Bacteria</taxon>
        <taxon>Pseudomonadati</taxon>
        <taxon>Bacteroidota</taxon>
        <taxon>Flavobacteriia</taxon>
        <taxon>Flavobacteriales</taxon>
        <taxon>Flavobacteriaceae</taxon>
        <taxon>Kordia</taxon>
    </lineage>
</organism>
<accession>A0ABR7QFH9</accession>
<evidence type="ECO:0000313" key="3">
    <source>
        <dbReference type="Proteomes" id="UP000619238"/>
    </source>
</evidence>
<comment type="caution">
    <text evidence="2">The sequence shown here is derived from an EMBL/GenBank/DDBJ whole genome shotgun (WGS) entry which is preliminary data.</text>
</comment>
<evidence type="ECO:0000313" key="2">
    <source>
        <dbReference type="EMBL" id="MBC8757317.1"/>
    </source>
</evidence>
<evidence type="ECO:0000256" key="1">
    <source>
        <dbReference type="SAM" id="Phobius"/>
    </source>
</evidence>
<evidence type="ECO:0008006" key="4">
    <source>
        <dbReference type="Google" id="ProtNLM"/>
    </source>
</evidence>
<keyword evidence="1" id="KW-0812">Transmembrane</keyword>
<gene>
    <name evidence="2" type="ORF">H2O64_21795</name>
</gene>
<proteinExistence type="predicted"/>
<keyword evidence="1" id="KW-0472">Membrane</keyword>
<reference evidence="2 3" key="1">
    <citation type="submission" date="2020-07" db="EMBL/GenBank/DDBJ databases">
        <title>Description of Kordia aestuariivivens sp. nov., isolated from a tidal flat.</title>
        <authorList>
            <person name="Park S."/>
            <person name="Yoon J.-H."/>
        </authorList>
    </citation>
    <scope>NUCLEOTIDE SEQUENCE [LARGE SCALE GENOMIC DNA]</scope>
    <source>
        <strain evidence="2 3">YSTF-M3</strain>
    </source>
</reference>
<dbReference type="RefSeq" id="WP_187564360.1">
    <property type="nucleotide sequence ID" value="NZ_JACGWS010000018.1"/>
</dbReference>
<name>A0ABR7QFH9_9FLAO</name>
<dbReference type="EMBL" id="JACGWS010000018">
    <property type="protein sequence ID" value="MBC8757317.1"/>
    <property type="molecule type" value="Genomic_DNA"/>
</dbReference>